<keyword evidence="2" id="KW-1185">Reference proteome</keyword>
<dbReference type="AlphaFoldDB" id="A0ABD3B6G7"/>
<name>A0ABD3B6G7_9GENT</name>
<accession>A0ABD3B6G7</accession>
<sequence length="77" mass="8406">MRGKEFGAGVRETDAGADDRYEDIGEGLGLGRKVKKVSSRGRGGRAWREDDPLLPATASSKPLIRKVCLFLYLLGQI</sequence>
<dbReference type="Proteomes" id="UP001630127">
    <property type="component" value="Unassembled WGS sequence"/>
</dbReference>
<comment type="caution">
    <text evidence="1">The sequence shown here is derived from an EMBL/GenBank/DDBJ whole genome shotgun (WGS) entry which is preliminary data.</text>
</comment>
<protein>
    <submittedName>
        <fullName evidence="1">Uncharacterized protein</fullName>
    </submittedName>
</protein>
<evidence type="ECO:0000313" key="1">
    <source>
        <dbReference type="EMBL" id="KAL3539153.1"/>
    </source>
</evidence>
<proteinExistence type="predicted"/>
<organism evidence="1 2">
    <name type="scientific">Cinchona calisaya</name>
    <dbReference type="NCBI Taxonomy" id="153742"/>
    <lineage>
        <taxon>Eukaryota</taxon>
        <taxon>Viridiplantae</taxon>
        <taxon>Streptophyta</taxon>
        <taxon>Embryophyta</taxon>
        <taxon>Tracheophyta</taxon>
        <taxon>Spermatophyta</taxon>
        <taxon>Magnoliopsida</taxon>
        <taxon>eudicotyledons</taxon>
        <taxon>Gunneridae</taxon>
        <taxon>Pentapetalae</taxon>
        <taxon>asterids</taxon>
        <taxon>lamiids</taxon>
        <taxon>Gentianales</taxon>
        <taxon>Rubiaceae</taxon>
        <taxon>Cinchonoideae</taxon>
        <taxon>Cinchoneae</taxon>
        <taxon>Cinchona</taxon>
    </lineage>
</organism>
<reference evidence="1 2" key="1">
    <citation type="submission" date="2024-11" db="EMBL/GenBank/DDBJ databases">
        <title>A near-complete genome assembly of Cinchona calisaya.</title>
        <authorList>
            <person name="Lian D.C."/>
            <person name="Zhao X.W."/>
            <person name="Wei L."/>
        </authorList>
    </citation>
    <scope>NUCLEOTIDE SEQUENCE [LARGE SCALE GENOMIC DNA]</scope>
    <source>
        <tissue evidence="1">Nenye</tissue>
    </source>
</reference>
<evidence type="ECO:0000313" key="2">
    <source>
        <dbReference type="Proteomes" id="UP001630127"/>
    </source>
</evidence>
<gene>
    <name evidence="1" type="ORF">ACH5RR_002519</name>
</gene>
<dbReference type="EMBL" id="JBJUIK010000001">
    <property type="protein sequence ID" value="KAL3539153.1"/>
    <property type="molecule type" value="Genomic_DNA"/>
</dbReference>